<protein>
    <recommendedName>
        <fullName evidence="5">MacB-like periplasmic core domain protein</fullName>
    </recommendedName>
</protein>
<evidence type="ECO:0008006" key="5">
    <source>
        <dbReference type="Google" id="ProtNLM"/>
    </source>
</evidence>
<gene>
    <name evidence="3" type="ORF">HMPREF0682_1572</name>
</gene>
<dbReference type="AlphaFoldDB" id="U2QBH7"/>
<keyword evidence="2" id="KW-0472">Membrane</keyword>
<comment type="caution">
    <text evidence="3">The sequence shown here is derived from an EMBL/GenBank/DDBJ whole genome shotgun (WGS) entry which is preliminary data.</text>
</comment>
<reference evidence="3" key="1">
    <citation type="submission" date="2013-08" db="EMBL/GenBank/DDBJ databases">
        <authorList>
            <person name="Durkin A.S."/>
            <person name="Haft D.R."/>
            <person name="McCorrison J."/>
            <person name="Torralba M."/>
            <person name="Gillis M."/>
            <person name="Haft D.H."/>
            <person name="Methe B."/>
            <person name="Sutton G."/>
            <person name="Nelson K.E."/>
        </authorList>
    </citation>
    <scope>NUCLEOTIDE SEQUENCE [LARGE SCALE GENOMIC DNA]</scope>
    <source>
        <strain evidence="3">F0233</strain>
    </source>
</reference>
<evidence type="ECO:0000256" key="2">
    <source>
        <dbReference type="SAM" id="Phobius"/>
    </source>
</evidence>
<accession>U2QBH7</accession>
<keyword evidence="4" id="KW-1185">Reference proteome</keyword>
<sequence length="238" mass="25027">MIIGVQRQQRTPCVKTVVQGATAGTRTLFSQEGFDPTNHWHEVSILQGRDIDVDAKNDAVLESGVARDLDPAPGDSFTIRAAGGSCRVRLVGTMSSALPGEARVPEEPGQELSGLGGRVTGVVVRPDGTGPTAESPAHELGGEGAMRQAMTESGISTLVVQSSDQVTALLWAGALMSILVAGLLVGACLGCTIIGRREEHRLLRRHGFRGSRRPGNRRPRIHGPGGAARPCGLPPPRR</sequence>
<feature type="transmembrane region" description="Helical" evidence="2">
    <location>
        <begin position="168"/>
        <end position="195"/>
    </location>
</feature>
<evidence type="ECO:0000313" key="4">
    <source>
        <dbReference type="Proteomes" id="UP000017052"/>
    </source>
</evidence>
<evidence type="ECO:0000313" key="3">
    <source>
        <dbReference type="EMBL" id="ERK53776.1"/>
    </source>
</evidence>
<proteinExistence type="predicted"/>
<name>U2QBH7_9ACTN</name>
<keyword evidence="2" id="KW-1133">Transmembrane helix</keyword>
<feature type="region of interest" description="Disordered" evidence="1">
    <location>
        <begin position="206"/>
        <end position="238"/>
    </location>
</feature>
<evidence type="ECO:0000256" key="1">
    <source>
        <dbReference type="SAM" id="MobiDB-lite"/>
    </source>
</evidence>
<organism evidence="3 4">
    <name type="scientific">Propionibacterium acidifaciens F0233</name>
    <dbReference type="NCBI Taxonomy" id="553198"/>
    <lineage>
        <taxon>Bacteria</taxon>
        <taxon>Bacillati</taxon>
        <taxon>Actinomycetota</taxon>
        <taxon>Actinomycetes</taxon>
        <taxon>Propionibacteriales</taxon>
        <taxon>Propionibacteriaceae</taxon>
        <taxon>Propionibacterium</taxon>
    </lineage>
</organism>
<feature type="compositionally biased region" description="Basic residues" evidence="1">
    <location>
        <begin position="206"/>
        <end position="221"/>
    </location>
</feature>
<dbReference type="Proteomes" id="UP000017052">
    <property type="component" value="Unassembled WGS sequence"/>
</dbReference>
<keyword evidence="2" id="KW-0812">Transmembrane</keyword>
<dbReference type="EMBL" id="ACVN02000228">
    <property type="protein sequence ID" value="ERK53776.1"/>
    <property type="molecule type" value="Genomic_DNA"/>
</dbReference>